<evidence type="ECO:0000313" key="2">
    <source>
        <dbReference type="Proteomes" id="UP000203589"/>
    </source>
</evidence>
<reference evidence="1 2" key="1">
    <citation type="submission" date="2017-07" db="EMBL/GenBank/DDBJ databases">
        <title>Genome Sequence of Antarctobacter heliothermus Strain SMS3 Isolated from a culture of the Diatom Skeletonema marinoi.</title>
        <authorList>
            <person name="Topel M."/>
            <person name="Pinder M.I.M."/>
            <person name="Johansson O.N."/>
            <person name="Kourtchenko O."/>
            <person name="Godhe A."/>
            <person name="Clarke A.K."/>
        </authorList>
    </citation>
    <scope>NUCLEOTIDE SEQUENCE [LARGE SCALE GENOMIC DNA]</scope>
    <source>
        <strain evidence="1 2">SMS3</strain>
    </source>
</reference>
<dbReference type="InterPro" id="IPR007523">
    <property type="entry name" value="NDUFAF3/AAMDC"/>
</dbReference>
<proteinExistence type="predicted"/>
<evidence type="ECO:0000313" key="1">
    <source>
        <dbReference type="EMBL" id="ASP22322.1"/>
    </source>
</evidence>
<dbReference type="EMBL" id="CP022540">
    <property type="protein sequence ID" value="ASP22322.1"/>
    <property type="molecule type" value="Genomic_DNA"/>
</dbReference>
<dbReference type="OrthoDB" id="7351393at2"/>
<dbReference type="CDD" id="cd00248">
    <property type="entry name" value="Mth938-like"/>
    <property type="match status" value="1"/>
</dbReference>
<accession>A0A222E821</accession>
<sequence>MRLNEITYTNAVPVDGYGPGFFRVGGVAHEGPLLVWDRGRADWGGLDDVETLLSMAGTVDVLFIGTGAETAHLPAGLRAQLEEAGLGVDAMNSPSACRTYNVLLSEGRRVALAALPV</sequence>
<dbReference type="AlphaFoldDB" id="A0A222E821"/>
<dbReference type="PANTHER" id="PTHR21192">
    <property type="entry name" value="NUCLEAR PROTEIN E3-3"/>
    <property type="match status" value="1"/>
</dbReference>
<dbReference type="SUPFAM" id="SSF64076">
    <property type="entry name" value="MTH938-like"/>
    <property type="match status" value="1"/>
</dbReference>
<protein>
    <submittedName>
        <fullName evidence="1">Membrane protein</fullName>
    </submittedName>
</protein>
<dbReference type="Proteomes" id="UP000203589">
    <property type="component" value="Chromosome"/>
</dbReference>
<gene>
    <name evidence="1" type="ORF">ANTHELSMS3_03700</name>
</gene>
<dbReference type="Pfam" id="PF04430">
    <property type="entry name" value="DUF498"/>
    <property type="match status" value="1"/>
</dbReference>
<keyword evidence="2" id="KW-1185">Reference proteome</keyword>
<dbReference type="KEGG" id="aht:ANTHELSMS3_03700"/>
<name>A0A222E821_9RHOB</name>
<organism evidence="1 2">
    <name type="scientific">Antarctobacter heliothermus</name>
    <dbReference type="NCBI Taxonomy" id="74033"/>
    <lineage>
        <taxon>Bacteria</taxon>
        <taxon>Pseudomonadati</taxon>
        <taxon>Pseudomonadota</taxon>
        <taxon>Alphaproteobacteria</taxon>
        <taxon>Rhodobacterales</taxon>
        <taxon>Roseobacteraceae</taxon>
        <taxon>Antarctobacter</taxon>
    </lineage>
</organism>
<dbReference type="InterPro" id="IPR036748">
    <property type="entry name" value="MTH938-like_sf"/>
</dbReference>
<dbReference type="PANTHER" id="PTHR21192:SF2">
    <property type="entry name" value="NADH DEHYDROGENASE [UBIQUINONE] 1 ALPHA SUBCOMPLEX ASSEMBLY FACTOR 3"/>
    <property type="match status" value="1"/>
</dbReference>
<dbReference type="RefSeq" id="WP_094036122.1">
    <property type="nucleotide sequence ID" value="NZ_CP022540.1"/>
</dbReference>
<dbReference type="Gene3D" id="3.40.1230.10">
    <property type="entry name" value="MTH938-like"/>
    <property type="match status" value="1"/>
</dbReference>